<sequence length="283" mass="30093">MSGSVSGIGMSNSVGREGSSTLTEPFHWSDYMTDRPTDLLPVDAGLVNIQSDVRAHFDWALAADARSAEALLAAVDGTHIEAWTRPRRAATVADMRRRMVLRDTEVAILGAAVEAKEVLDALERPILLVAADGAAGVLSTLPDSTAERAWSRLACIVSDGDGGDGTTAAVKRGIPVILHAHGDNMSDWGALLELATSIPSPPSLVLTHQTPDVIPGMHNPGGFTDGDRAACFVRSLGVPATSITMLGTRTDLVGQWSGITDPEMKMAKLQWMDKVLRTLNLEY</sequence>
<dbReference type="GO" id="GO:0005524">
    <property type="term" value="F:ATP binding"/>
    <property type="evidence" value="ECO:0007669"/>
    <property type="project" value="InterPro"/>
</dbReference>
<name>A0A075FWL7_9EURY</name>
<evidence type="ECO:0000256" key="1">
    <source>
        <dbReference type="SAM" id="MobiDB-lite"/>
    </source>
</evidence>
<proteinExistence type="predicted"/>
<evidence type="ECO:0000313" key="2">
    <source>
        <dbReference type="EMBL" id="AIE93987.1"/>
    </source>
</evidence>
<feature type="region of interest" description="Disordered" evidence="1">
    <location>
        <begin position="1"/>
        <end position="21"/>
    </location>
</feature>
<protein>
    <submittedName>
        <fullName evidence="2">Putative Rossmann fold-containing protein</fullName>
    </submittedName>
</protein>
<accession>A0A075FWL7</accession>
<dbReference type="GO" id="GO:0003848">
    <property type="term" value="F:2-amino-4-hydroxy-6-hydroxymethyldihydropteridine diphosphokinase activity"/>
    <property type="evidence" value="ECO:0007669"/>
    <property type="project" value="InterPro"/>
</dbReference>
<dbReference type="AlphaFoldDB" id="A0A075FWL7"/>
<dbReference type="EMBL" id="KF900409">
    <property type="protein sequence ID" value="AIE93987.1"/>
    <property type="molecule type" value="Genomic_DNA"/>
</dbReference>
<dbReference type="PANTHER" id="PTHR39648">
    <property type="entry name" value="6-HYDROXYMETHYL-7,8-DIHYDROPTERIN PYROPHOSPHOKINASE"/>
    <property type="match status" value="1"/>
</dbReference>
<reference evidence="2" key="1">
    <citation type="journal article" date="2014" name="Genome Biol. Evol.">
        <title>Pangenome evidence for extensive interdomain horizontal transfer affecting lineage core and shell genes in uncultured planktonic thaumarchaeota and euryarchaeota.</title>
        <authorList>
            <person name="Deschamps P."/>
            <person name="Zivanovic Y."/>
            <person name="Moreira D."/>
            <person name="Rodriguez-Valera F."/>
            <person name="Lopez-Garcia P."/>
        </authorList>
    </citation>
    <scope>NUCLEOTIDE SEQUENCE</scope>
</reference>
<organism evidence="2">
    <name type="scientific">uncultured marine group II/III euryarchaeote AD1000_42_A01</name>
    <dbReference type="NCBI Taxonomy" id="1457767"/>
    <lineage>
        <taxon>Archaea</taxon>
        <taxon>Methanobacteriati</taxon>
        <taxon>Methanobacteriota</taxon>
        <taxon>environmental samples</taxon>
    </lineage>
</organism>
<dbReference type="PANTHER" id="PTHR39648:SF1">
    <property type="entry name" value="6-HYDROXYMETHYL-7,8-DIHYDROPTERIN PYROPHOSPHOKINASE"/>
    <property type="match status" value="1"/>
</dbReference>
<dbReference type="InterPro" id="IPR027510">
    <property type="entry name" value="HMPDK_MptE"/>
</dbReference>